<dbReference type="AlphaFoldDB" id="A0A8J7M7V0"/>
<organism evidence="5 6">
    <name type="scientific">Thermohalobaculum xanthum</name>
    <dbReference type="NCBI Taxonomy" id="2753746"/>
    <lineage>
        <taxon>Bacteria</taxon>
        <taxon>Pseudomonadati</taxon>
        <taxon>Pseudomonadota</taxon>
        <taxon>Alphaproteobacteria</taxon>
        <taxon>Rhodobacterales</taxon>
        <taxon>Paracoccaceae</taxon>
        <taxon>Thermohalobaculum</taxon>
    </lineage>
</organism>
<dbReference type="InterPro" id="IPR044946">
    <property type="entry name" value="Restrct_endonuc_typeI_TRD_sf"/>
</dbReference>
<gene>
    <name evidence="5" type="ORF">H0I76_11515</name>
</gene>
<evidence type="ECO:0000259" key="4">
    <source>
        <dbReference type="Pfam" id="PF01420"/>
    </source>
</evidence>
<sequence>MREQVALGDVATVIAGQSPPGDTYNEAGEGLPFFQGKAEFGDVHPVVRKWCSRPNKVAEAGDILISVRAPVGPTNVAQERCCIGRGLAAIRVNEANALRDYVHWGIRFKEPELVAKGQGSTFAAISQRDLRSIQLPLPSLDEQRRIVDILNRAASIERLRAEAREKLRGFIPALFIRMFGDPVENPMGWEVRPLGELCSIERNFSIPDVDTEGDELCIGPDSIEKESGRWLQRSTVEEVRPISGKYHFESGDVLYSKIRPALRKCVIADFSGYCSADMYPLTCTRDAIPEFLYALLLSDGFSDYAVKSSTRAQMPKVNRRSLFSYPAICPPLALQTCFAEIVTTARAIAATAETASTTASALSASLMARLFREAA</sequence>
<dbReference type="GO" id="GO:0003677">
    <property type="term" value="F:DNA binding"/>
    <property type="evidence" value="ECO:0007669"/>
    <property type="project" value="UniProtKB-KW"/>
</dbReference>
<keyword evidence="5" id="KW-0255">Endonuclease</keyword>
<evidence type="ECO:0000256" key="3">
    <source>
        <dbReference type="ARBA" id="ARBA00023125"/>
    </source>
</evidence>
<dbReference type="SUPFAM" id="SSF116734">
    <property type="entry name" value="DNA methylase specificity domain"/>
    <property type="match status" value="2"/>
</dbReference>
<keyword evidence="3" id="KW-0238">DNA-binding</keyword>
<evidence type="ECO:0000313" key="6">
    <source>
        <dbReference type="Proteomes" id="UP000655420"/>
    </source>
</evidence>
<dbReference type="GO" id="GO:0009307">
    <property type="term" value="P:DNA restriction-modification system"/>
    <property type="evidence" value="ECO:0007669"/>
    <property type="project" value="UniProtKB-KW"/>
</dbReference>
<dbReference type="EMBL" id="JAEHHL010000006">
    <property type="protein sequence ID" value="MBK0399820.1"/>
    <property type="molecule type" value="Genomic_DNA"/>
</dbReference>
<dbReference type="PANTHER" id="PTHR30408">
    <property type="entry name" value="TYPE-1 RESTRICTION ENZYME ECOKI SPECIFICITY PROTEIN"/>
    <property type="match status" value="1"/>
</dbReference>
<keyword evidence="2" id="KW-0680">Restriction system</keyword>
<reference evidence="5" key="1">
    <citation type="submission" date="2020-12" db="EMBL/GenBank/DDBJ databases">
        <title>Bacterial taxonomy.</title>
        <authorList>
            <person name="Pan X."/>
        </authorList>
    </citation>
    <scope>NUCLEOTIDE SEQUENCE</scope>
    <source>
        <strain evidence="5">M0105</strain>
    </source>
</reference>
<dbReference type="CDD" id="cd16961">
    <property type="entry name" value="RMtype1_S_TRD-CR_like"/>
    <property type="match status" value="1"/>
</dbReference>
<protein>
    <submittedName>
        <fullName evidence="5">Restriction endonuclease subunit S</fullName>
    </submittedName>
</protein>
<dbReference type="Pfam" id="PF01420">
    <property type="entry name" value="Methylase_S"/>
    <property type="match status" value="1"/>
</dbReference>
<name>A0A8J7M7V0_9RHOB</name>
<evidence type="ECO:0000256" key="1">
    <source>
        <dbReference type="ARBA" id="ARBA00010923"/>
    </source>
</evidence>
<dbReference type="GO" id="GO:0004519">
    <property type="term" value="F:endonuclease activity"/>
    <property type="evidence" value="ECO:0007669"/>
    <property type="project" value="UniProtKB-KW"/>
</dbReference>
<dbReference type="InterPro" id="IPR052021">
    <property type="entry name" value="Type-I_RS_S_subunit"/>
</dbReference>
<feature type="domain" description="Type I restriction modification DNA specificity" evidence="4">
    <location>
        <begin position="3"/>
        <end position="154"/>
    </location>
</feature>
<dbReference type="InterPro" id="IPR000055">
    <property type="entry name" value="Restrct_endonuc_typeI_TRD"/>
</dbReference>
<dbReference type="Proteomes" id="UP000655420">
    <property type="component" value="Unassembled WGS sequence"/>
</dbReference>
<proteinExistence type="inferred from homology"/>
<dbReference type="RefSeq" id="WP_200610008.1">
    <property type="nucleotide sequence ID" value="NZ_JAEHHL010000006.1"/>
</dbReference>
<comment type="similarity">
    <text evidence="1">Belongs to the type-I restriction system S methylase family.</text>
</comment>
<keyword evidence="5" id="KW-0378">Hydrolase</keyword>
<evidence type="ECO:0000313" key="5">
    <source>
        <dbReference type="EMBL" id="MBK0399820.1"/>
    </source>
</evidence>
<dbReference type="Gene3D" id="3.90.220.20">
    <property type="entry name" value="DNA methylase specificity domains"/>
    <property type="match status" value="2"/>
</dbReference>
<accession>A0A8J7M7V0</accession>
<comment type="caution">
    <text evidence="5">The sequence shown here is derived from an EMBL/GenBank/DDBJ whole genome shotgun (WGS) entry which is preliminary data.</text>
</comment>
<dbReference type="PANTHER" id="PTHR30408:SF12">
    <property type="entry name" value="TYPE I RESTRICTION ENZYME MJAVIII SPECIFICITY SUBUNIT"/>
    <property type="match status" value="1"/>
</dbReference>
<keyword evidence="5" id="KW-0540">Nuclease</keyword>
<evidence type="ECO:0000256" key="2">
    <source>
        <dbReference type="ARBA" id="ARBA00022747"/>
    </source>
</evidence>
<dbReference type="CDD" id="cd17245">
    <property type="entry name" value="RMtype1_S_TteMORF1547P-TRD2-CR2_Aco12261I-TRD1-CR1_like"/>
    <property type="match status" value="1"/>
</dbReference>
<keyword evidence="6" id="KW-1185">Reference proteome</keyword>